<dbReference type="InterPro" id="IPR036388">
    <property type="entry name" value="WH-like_DNA-bd_sf"/>
</dbReference>
<feature type="region of interest" description="Disordered" evidence="4">
    <location>
        <begin position="1"/>
        <end position="27"/>
    </location>
</feature>
<keyword evidence="3" id="KW-0804">Transcription</keyword>
<dbReference type="PROSITE" id="PS51118">
    <property type="entry name" value="HTH_HXLR"/>
    <property type="match status" value="1"/>
</dbReference>
<keyword evidence="2" id="KW-0238">DNA-binding</keyword>
<name>A0ABV0LN34_9PSEU</name>
<dbReference type="InterPro" id="IPR002577">
    <property type="entry name" value="HTH_HxlR"/>
</dbReference>
<dbReference type="SUPFAM" id="SSF46785">
    <property type="entry name" value="Winged helix' DNA-binding domain"/>
    <property type="match status" value="1"/>
</dbReference>
<dbReference type="Pfam" id="PF01638">
    <property type="entry name" value="HxlR"/>
    <property type="match status" value="1"/>
</dbReference>
<dbReference type="Gene3D" id="1.10.10.10">
    <property type="entry name" value="Winged helix-like DNA-binding domain superfamily/Winged helix DNA-binding domain"/>
    <property type="match status" value="1"/>
</dbReference>
<evidence type="ECO:0000256" key="3">
    <source>
        <dbReference type="ARBA" id="ARBA00023163"/>
    </source>
</evidence>
<dbReference type="PANTHER" id="PTHR33204">
    <property type="entry name" value="TRANSCRIPTIONAL REGULATOR, MARR FAMILY"/>
    <property type="match status" value="1"/>
</dbReference>
<protein>
    <submittedName>
        <fullName evidence="6">Helix-turn-helix domain-containing protein</fullName>
    </submittedName>
</protein>
<feature type="domain" description="HTH hxlR-type" evidence="5">
    <location>
        <begin position="28"/>
        <end position="123"/>
    </location>
</feature>
<evidence type="ECO:0000313" key="7">
    <source>
        <dbReference type="Proteomes" id="UP001440984"/>
    </source>
</evidence>
<evidence type="ECO:0000256" key="4">
    <source>
        <dbReference type="SAM" id="MobiDB-lite"/>
    </source>
</evidence>
<keyword evidence="1" id="KW-0805">Transcription regulation</keyword>
<dbReference type="Proteomes" id="UP001440984">
    <property type="component" value="Unassembled WGS sequence"/>
</dbReference>
<reference evidence="6 7" key="1">
    <citation type="submission" date="2024-05" db="EMBL/GenBank/DDBJ databases">
        <authorList>
            <person name="Zhao H."/>
            <person name="Xu Y."/>
            <person name="Lin S."/>
            <person name="Spain J.C."/>
            <person name="Zhou N.-Y."/>
        </authorList>
    </citation>
    <scope>NUCLEOTIDE SEQUENCE [LARGE SCALE GENOMIC DNA]</scope>
    <source>
        <strain evidence="6 7">NEAU-NG30</strain>
    </source>
</reference>
<evidence type="ECO:0000256" key="1">
    <source>
        <dbReference type="ARBA" id="ARBA00023015"/>
    </source>
</evidence>
<proteinExistence type="predicted"/>
<accession>A0ABV0LN34</accession>
<organism evidence="6 7">
    <name type="scientific">Amycolatopsis melonis</name>
    <dbReference type="NCBI Taxonomy" id="3156488"/>
    <lineage>
        <taxon>Bacteria</taxon>
        <taxon>Bacillati</taxon>
        <taxon>Actinomycetota</taxon>
        <taxon>Actinomycetes</taxon>
        <taxon>Pseudonocardiales</taxon>
        <taxon>Pseudonocardiaceae</taxon>
        <taxon>Amycolatopsis</taxon>
    </lineage>
</organism>
<dbReference type="EMBL" id="JBDZYD010000013">
    <property type="protein sequence ID" value="MEQ0563713.1"/>
    <property type="molecule type" value="Genomic_DNA"/>
</dbReference>
<dbReference type="RefSeq" id="WP_348954775.1">
    <property type="nucleotide sequence ID" value="NZ_JBDZYD010000013.1"/>
</dbReference>
<evidence type="ECO:0000259" key="5">
    <source>
        <dbReference type="PROSITE" id="PS51118"/>
    </source>
</evidence>
<evidence type="ECO:0000256" key="2">
    <source>
        <dbReference type="ARBA" id="ARBA00023125"/>
    </source>
</evidence>
<dbReference type="PANTHER" id="PTHR33204:SF37">
    <property type="entry name" value="HTH-TYPE TRANSCRIPTIONAL REGULATOR YODB"/>
    <property type="match status" value="1"/>
</dbReference>
<sequence>MAHQTVRTWDESLVPSAAGRTDRPSPDCPVETALAAIAGRWTTLVLRDLMAGPQSYSALRAALPQISDKVLTERLAVLRARGLVHRSAEPGFPTRVTYELTDAGRALRPLLVELYRTGERLRR</sequence>
<dbReference type="InterPro" id="IPR036390">
    <property type="entry name" value="WH_DNA-bd_sf"/>
</dbReference>
<evidence type="ECO:0000313" key="6">
    <source>
        <dbReference type="EMBL" id="MEQ0563713.1"/>
    </source>
</evidence>
<comment type="caution">
    <text evidence="6">The sequence shown here is derived from an EMBL/GenBank/DDBJ whole genome shotgun (WGS) entry which is preliminary data.</text>
</comment>
<gene>
    <name evidence="6" type="ORF">ABJI51_31940</name>
</gene>
<keyword evidence="7" id="KW-1185">Reference proteome</keyword>